<reference evidence="2 3" key="1">
    <citation type="submission" date="2019-03" db="EMBL/GenBank/DDBJ databases">
        <title>Genomic Encyclopedia of Type Strains, Phase IV (KMG-IV): sequencing the most valuable type-strain genomes for metagenomic binning, comparative biology and taxonomic classification.</title>
        <authorList>
            <person name="Goeker M."/>
        </authorList>
    </citation>
    <scope>NUCLEOTIDE SEQUENCE [LARGE SCALE GENOMIC DNA]</scope>
    <source>
        <strain evidence="2 3">DSM 22362</strain>
    </source>
</reference>
<dbReference type="OrthoDB" id="915634at2"/>
<keyword evidence="3" id="KW-1185">Reference proteome</keyword>
<evidence type="ECO:0000313" key="2">
    <source>
        <dbReference type="EMBL" id="TCV05654.1"/>
    </source>
</evidence>
<name>A0A4R3VMC4_9SPHI</name>
<dbReference type="InterPro" id="IPR005094">
    <property type="entry name" value="Endonuclease_MobA/VirD2"/>
</dbReference>
<proteinExistence type="predicted"/>
<evidence type="ECO:0000313" key="3">
    <source>
        <dbReference type="Proteomes" id="UP000295197"/>
    </source>
</evidence>
<gene>
    <name evidence="2" type="ORF">EDC17_10718</name>
</gene>
<comment type="caution">
    <text evidence="2">The sequence shown here is derived from an EMBL/GenBank/DDBJ whole genome shotgun (WGS) entry which is preliminary data.</text>
</comment>
<sequence length="253" mass="28796">MVSKASSRQGSRQAIDYILSDKILGRAIELDRNGVVGKNGKEILNEMRFIQSTNKRCLNNTISLIISPNPEVSKDLSMPQLREILHKQLEHLGLNKHQYISTIHNSTGKVHIHAIINRISNKKAYNDSWISKKAQEGAEKIALSYGWKTASDIKNEIKIEREIIKKSIDSLLKEKRVTSFDQFLGLLDKKGLEPKKVYSKVTGKLSGYSIKGHKASDIDRKLTVSRIDSLLQKSGQIMKEEKQNINRSYMLRR</sequence>
<dbReference type="Proteomes" id="UP000295197">
    <property type="component" value="Unassembled WGS sequence"/>
</dbReference>
<accession>A0A4R3VMC4</accession>
<evidence type="ECO:0000259" key="1">
    <source>
        <dbReference type="Pfam" id="PF03432"/>
    </source>
</evidence>
<dbReference type="AlphaFoldDB" id="A0A4R3VMC4"/>
<organism evidence="2 3">
    <name type="scientific">Sphingobacterium alimentarium</name>
    <dbReference type="NCBI Taxonomy" id="797292"/>
    <lineage>
        <taxon>Bacteria</taxon>
        <taxon>Pseudomonadati</taxon>
        <taxon>Bacteroidota</taxon>
        <taxon>Sphingobacteriia</taxon>
        <taxon>Sphingobacteriales</taxon>
        <taxon>Sphingobacteriaceae</taxon>
        <taxon>Sphingobacterium</taxon>
    </lineage>
</organism>
<protein>
    <submittedName>
        <fullName evidence="2">Relaxase/mobilization nuclease-like protein</fullName>
    </submittedName>
</protein>
<dbReference type="RefSeq" id="WP_132779174.1">
    <property type="nucleotide sequence ID" value="NZ_SMBZ01000071.1"/>
</dbReference>
<feature type="domain" description="MobA/VirD2-like nuclease" evidence="1">
    <location>
        <begin position="26"/>
        <end position="147"/>
    </location>
</feature>
<dbReference type="Pfam" id="PF03432">
    <property type="entry name" value="Relaxase"/>
    <property type="match status" value="1"/>
</dbReference>
<dbReference type="EMBL" id="SMBZ01000071">
    <property type="protein sequence ID" value="TCV05654.1"/>
    <property type="molecule type" value="Genomic_DNA"/>
</dbReference>